<evidence type="ECO:0000313" key="3">
    <source>
        <dbReference type="Proteomes" id="UP001431209"/>
    </source>
</evidence>
<feature type="signal peptide" evidence="1">
    <location>
        <begin position="1"/>
        <end position="22"/>
    </location>
</feature>
<evidence type="ECO:0000256" key="1">
    <source>
        <dbReference type="SAM" id="SignalP"/>
    </source>
</evidence>
<keyword evidence="3" id="KW-1185">Reference proteome</keyword>
<protein>
    <submittedName>
        <fullName evidence="2">ATP-dependent RNA helicase DHH1</fullName>
    </submittedName>
</protein>
<proteinExistence type="predicted"/>
<comment type="caution">
    <text evidence="2">The sequence shown here is derived from an EMBL/GenBank/DDBJ whole genome shotgun (WGS) entry which is preliminary data.</text>
</comment>
<dbReference type="GO" id="GO:0004386">
    <property type="term" value="F:helicase activity"/>
    <property type="evidence" value="ECO:0007669"/>
    <property type="project" value="UniProtKB-KW"/>
</dbReference>
<reference evidence="2 3" key="1">
    <citation type="submission" date="2024-03" db="EMBL/GenBank/DDBJ databases">
        <title>The Acrasis kona genome and developmental transcriptomes reveal deep origins of eukaryotic multicellular pathways.</title>
        <authorList>
            <person name="Sheikh S."/>
            <person name="Fu C.-J."/>
            <person name="Brown M.W."/>
            <person name="Baldauf S.L."/>
        </authorList>
    </citation>
    <scope>NUCLEOTIDE SEQUENCE [LARGE SCALE GENOMIC DNA]</scope>
    <source>
        <strain evidence="2 3">ATCC MYA-3509</strain>
    </source>
</reference>
<organism evidence="2 3">
    <name type="scientific">Acrasis kona</name>
    <dbReference type="NCBI Taxonomy" id="1008807"/>
    <lineage>
        <taxon>Eukaryota</taxon>
        <taxon>Discoba</taxon>
        <taxon>Heterolobosea</taxon>
        <taxon>Tetramitia</taxon>
        <taxon>Eutetramitia</taxon>
        <taxon>Acrasidae</taxon>
        <taxon>Acrasis</taxon>
    </lineage>
</organism>
<keyword evidence="2" id="KW-0067">ATP-binding</keyword>
<keyword evidence="1" id="KW-0732">Signal</keyword>
<dbReference type="Proteomes" id="UP001431209">
    <property type="component" value="Unassembled WGS sequence"/>
</dbReference>
<keyword evidence="2" id="KW-0547">Nucleotide-binding</keyword>
<sequence>MCRLILLFAAIIVLLTVNVLSARQSYYTHNGRTFVCPVAKIGCKRIPKTCPEGQSVQGPPPRPNGCPGIGCPSCKPIVNK</sequence>
<keyword evidence="2" id="KW-0378">Hydrolase</keyword>
<dbReference type="AlphaFoldDB" id="A0AAW2YS76"/>
<feature type="chain" id="PRO_5043755439" evidence="1">
    <location>
        <begin position="23"/>
        <end position="80"/>
    </location>
</feature>
<accession>A0AAW2YS76</accession>
<evidence type="ECO:0000313" key="2">
    <source>
        <dbReference type="EMBL" id="KAL0480050.1"/>
    </source>
</evidence>
<gene>
    <name evidence="2" type="ORF">AKO1_010911</name>
</gene>
<name>A0AAW2YS76_9EUKA</name>
<keyword evidence="2" id="KW-0347">Helicase</keyword>
<dbReference type="EMBL" id="JAOPGA020000623">
    <property type="protein sequence ID" value="KAL0480050.1"/>
    <property type="molecule type" value="Genomic_DNA"/>
</dbReference>